<gene>
    <name evidence="1" type="ORF">TQ39_06820</name>
</gene>
<evidence type="ECO:0000313" key="2">
    <source>
        <dbReference type="Proteomes" id="UP000032483"/>
    </source>
</evidence>
<dbReference type="InterPro" id="IPR036278">
    <property type="entry name" value="Sialidase_sf"/>
</dbReference>
<accession>A0A0D8J074</accession>
<dbReference type="SUPFAM" id="SSF50939">
    <property type="entry name" value="Sialidases"/>
    <property type="match status" value="1"/>
</dbReference>
<reference evidence="1" key="1">
    <citation type="submission" date="2015-02" db="EMBL/GenBank/DDBJ databases">
        <title>A novel member of the family Ruminococcaceae isolated from human feces.</title>
        <authorList>
            <person name="Shkoporov A.N."/>
            <person name="Chaplin A.V."/>
            <person name="Motuzova O.V."/>
            <person name="Kafarskaia L.I."/>
            <person name="Khokhlova E.V."/>
            <person name="Efimov B.A."/>
        </authorList>
    </citation>
    <scope>NUCLEOTIDE SEQUENCE [LARGE SCALE GENOMIC DNA]</scope>
    <source>
        <strain evidence="1">585-1</strain>
    </source>
</reference>
<dbReference type="AlphaFoldDB" id="A0A0D8J074"/>
<dbReference type="CDD" id="cd15482">
    <property type="entry name" value="Sialidase_non-viral"/>
    <property type="match status" value="1"/>
</dbReference>
<sequence length="602" mass="66265">MACLTDSIPWRGDFEQKLVYAPEKRPGFVAWVTAFPYGDGSIGISFDETLEAENPDFIPPRLEFAEAAGVPVSYCSVEGGSARQRSYRVYMRSVDGVNFTETGRCGRREGSLCNAGFPDGRIVGFDVPRYNDERTGWSDCIRVRESRDGGSTWTDVRRLLEGTAPYLWRVRCLRDGTLVVLASLYGTPWGPGRERATRNTMLPGETYQSKIQPFFLTSRDGREFSAPNYILPGIGAHEFDFVELPDGRLLFIAGDVQGTPVGRQFVTPSPDGWLNGTLYPICTGAPGDPVRDPQGGYVPETIAWDAQRGCIVGYRRNKCFSLSNDYGENWTRIEPDVPFDFLYQPYLLALDGGRLGLYGHVGGDNAFGENDMTIQAQVFAPECARDMPRAAQLSLERMLAPDGSGYINSFRARLTAGGRPLAGQEVEFRFNTYWNEDGSVNTTAQEDAPDKEQVCTDAEGWAVASAVRYNGIGDIHLAYNVDVVCHGSQDVRACTGPMMTILALTPRREAGYPYDAYFAGGTLYLAPQFLRDFPQAEEALRGAAGGSGVLPQGALCEEAVERLLGCGVLRRGQDGALRWIHSVHAPRPLDDVRPMASADWYV</sequence>
<name>A0A0D8J074_9FIRM</name>
<dbReference type="PATRIC" id="fig|1550024.3.peg.1535"/>
<dbReference type="Proteomes" id="UP000032483">
    <property type="component" value="Unassembled WGS sequence"/>
</dbReference>
<proteinExistence type="predicted"/>
<organism evidence="1 2">
    <name type="scientific">Ruthenibacterium lactatiformans</name>
    <dbReference type="NCBI Taxonomy" id="1550024"/>
    <lineage>
        <taxon>Bacteria</taxon>
        <taxon>Bacillati</taxon>
        <taxon>Bacillota</taxon>
        <taxon>Clostridia</taxon>
        <taxon>Eubacteriales</taxon>
        <taxon>Oscillospiraceae</taxon>
        <taxon>Ruthenibacterium</taxon>
    </lineage>
</organism>
<comment type="caution">
    <text evidence="1">The sequence shown here is derived from an EMBL/GenBank/DDBJ whole genome shotgun (WGS) entry which is preliminary data.</text>
</comment>
<dbReference type="GeneID" id="51980246"/>
<evidence type="ECO:0000313" key="1">
    <source>
        <dbReference type="EMBL" id="KJF40350.1"/>
    </source>
</evidence>
<keyword evidence="2" id="KW-1185">Reference proteome</keyword>
<dbReference type="RefSeq" id="WP_009324802.1">
    <property type="nucleotide sequence ID" value="NZ_CAOJUJ010000008.1"/>
</dbReference>
<evidence type="ECO:0008006" key="3">
    <source>
        <dbReference type="Google" id="ProtNLM"/>
    </source>
</evidence>
<dbReference type="Gene3D" id="2.120.10.10">
    <property type="match status" value="1"/>
</dbReference>
<dbReference type="EMBL" id="JXXK01000007">
    <property type="protein sequence ID" value="KJF40350.1"/>
    <property type="molecule type" value="Genomic_DNA"/>
</dbReference>
<protein>
    <recommendedName>
        <fullName evidence="3">Exo-alpha-sialidase</fullName>
    </recommendedName>
</protein>